<gene>
    <name evidence="5" type="primary">LOC129326281</name>
</gene>
<evidence type="ECO:0000259" key="2">
    <source>
        <dbReference type="Pfam" id="PF22257"/>
    </source>
</evidence>
<dbReference type="AlphaFoldDB" id="A0AA97J2U2"/>
<evidence type="ECO:0000313" key="5">
    <source>
        <dbReference type="RefSeq" id="XP_054830410.1"/>
    </source>
</evidence>
<feature type="domain" description="GPR128 GAIN subdomain A" evidence="3">
    <location>
        <begin position="163"/>
        <end position="209"/>
    </location>
</feature>
<dbReference type="Proteomes" id="UP001190640">
    <property type="component" value="Chromosome 3"/>
</dbReference>
<protein>
    <submittedName>
        <fullName evidence="5">Adhesion G-protein coupled receptor G7-like</fullName>
    </submittedName>
</protein>
<dbReference type="InterPro" id="IPR053985">
    <property type="entry name" value="GPR128_GAIN_subdom_A"/>
</dbReference>
<keyword evidence="1" id="KW-1133">Transmembrane helix</keyword>
<reference evidence="5" key="1">
    <citation type="submission" date="2025-08" db="UniProtKB">
        <authorList>
            <consortium name="RefSeq"/>
        </authorList>
    </citation>
    <scope>IDENTIFICATION</scope>
    <source>
        <tissue evidence="5">Blood</tissue>
    </source>
</reference>
<evidence type="ECO:0000313" key="4">
    <source>
        <dbReference type="Proteomes" id="UP001190640"/>
    </source>
</evidence>
<accession>A0AA97J2U2</accession>
<dbReference type="Pfam" id="PF22259">
    <property type="entry name" value="GPR128_GAIN_subdomA"/>
    <property type="match status" value="1"/>
</dbReference>
<keyword evidence="1" id="KW-0812">Transmembrane</keyword>
<feature type="domain" description="GPR128 N-terminal" evidence="2">
    <location>
        <begin position="66"/>
        <end position="143"/>
    </location>
</feature>
<dbReference type="PANTHER" id="PTHR47767">
    <property type="entry name" value="ADHESION G PROTEIN-COUPLED RECEPTOR G7"/>
    <property type="match status" value="1"/>
</dbReference>
<name>A0AA97J2U2_EUBMA</name>
<evidence type="ECO:0000256" key="1">
    <source>
        <dbReference type="SAM" id="Phobius"/>
    </source>
</evidence>
<keyword evidence="4" id="KW-1185">Reference proteome</keyword>
<dbReference type="Pfam" id="PF22257">
    <property type="entry name" value="GPR128_N"/>
    <property type="match status" value="1"/>
</dbReference>
<organism evidence="4 5">
    <name type="scientific">Eublepharis macularius</name>
    <name type="common">Leopard gecko</name>
    <name type="synonym">Cyrtodactylus macularius</name>
    <dbReference type="NCBI Taxonomy" id="481883"/>
    <lineage>
        <taxon>Eukaryota</taxon>
        <taxon>Metazoa</taxon>
        <taxon>Chordata</taxon>
        <taxon>Craniata</taxon>
        <taxon>Vertebrata</taxon>
        <taxon>Euteleostomi</taxon>
        <taxon>Lepidosauria</taxon>
        <taxon>Squamata</taxon>
        <taxon>Bifurcata</taxon>
        <taxon>Gekkota</taxon>
        <taxon>Eublepharidae</taxon>
        <taxon>Eublepharinae</taxon>
        <taxon>Eublepharis</taxon>
    </lineage>
</organism>
<dbReference type="PANTHER" id="PTHR47767:SF1">
    <property type="entry name" value="ADHESION G PROTEIN-COUPLED RECEPTOR G7"/>
    <property type="match status" value="1"/>
</dbReference>
<keyword evidence="1" id="KW-0472">Membrane</keyword>
<dbReference type="KEGG" id="emc:129326281"/>
<dbReference type="InterPro" id="IPR053984">
    <property type="entry name" value="GPR128_N"/>
</dbReference>
<dbReference type="GeneID" id="129326281"/>
<dbReference type="SUPFAM" id="SSF57196">
    <property type="entry name" value="EGF/Laminin"/>
    <property type="match status" value="1"/>
</dbReference>
<proteinExistence type="predicted"/>
<dbReference type="InterPro" id="IPR053066">
    <property type="entry name" value="ADGR_G7"/>
</dbReference>
<sequence length="219" mass="23765">MSLDGTQDNMPSLQPYLKTLIGGFCVALTIVLWALCIWQVILRFAPDMTPSEKPPCFCQHNGICPDGLCLCPEDWIGSYCEIVNFCDKSTYVVNASQYNLAFEKIIVGKYGYSMEKCDNGTVNAGAPKATRMCTRKNGVPVLEPPSAVNCNVTLVGLSEKIQSVNETTPTDIVNIATDTQILTSSPEQLNSTDISIAASIAEKILNLSDSNVPGEEFLL</sequence>
<dbReference type="RefSeq" id="XP_054830410.1">
    <property type="nucleotide sequence ID" value="XM_054974435.1"/>
</dbReference>
<feature type="transmembrane region" description="Helical" evidence="1">
    <location>
        <begin position="20"/>
        <end position="41"/>
    </location>
</feature>
<evidence type="ECO:0000259" key="3">
    <source>
        <dbReference type="Pfam" id="PF22259"/>
    </source>
</evidence>